<reference evidence="2 3" key="1">
    <citation type="journal article" date="2014" name="Agronomy (Basel)">
        <title>A Draft Genome Sequence for Ensete ventricosum, the Drought-Tolerant Tree Against Hunger.</title>
        <authorList>
            <person name="Harrison J."/>
            <person name="Moore K.A."/>
            <person name="Paszkiewicz K."/>
            <person name="Jones T."/>
            <person name="Grant M."/>
            <person name="Ambacheew D."/>
            <person name="Muzemil S."/>
            <person name="Studholme D.J."/>
        </authorList>
    </citation>
    <scope>NUCLEOTIDE SEQUENCE [LARGE SCALE GENOMIC DNA]</scope>
</reference>
<protein>
    <submittedName>
        <fullName evidence="2">Uncharacterized protein</fullName>
    </submittedName>
</protein>
<name>A0A426ZUW9_ENSVE</name>
<evidence type="ECO:0000256" key="1">
    <source>
        <dbReference type="SAM" id="MobiDB-lite"/>
    </source>
</evidence>
<feature type="compositionally biased region" description="Polar residues" evidence="1">
    <location>
        <begin position="120"/>
        <end position="133"/>
    </location>
</feature>
<dbReference type="AlphaFoldDB" id="A0A426ZUW9"/>
<comment type="caution">
    <text evidence="2">The sequence shown here is derived from an EMBL/GenBank/DDBJ whole genome shotgun (WGS) entry which is preliminary data.</text>
</comment>
<evidence type="ECO:0000313" key="3">
    <source>
        <dbReference type="Proteomes" id="UP000287651"/>
    </source>
</evidence>
<feature type="region of interest" description="Disordered" evidence="1">
    <location>
        <begin position="48"/>
        <end position="134"/>
    </location>
</feature>
<organism evidence="2 3">
    <name type="scientific">Ensete ventricosum</name>
    <name type="common">Abyssinian banana</name>
    <name type="synonym">Musa ensete</name>
    <dbReference type="NCBI Taxonomy" id="4639"/>
    <lineage>
        <taxon>Eukaryota</taxon>
        <taxon>Viridiplantae</taxon>
        <taxon>Streptophyta</taxon>
        <taxon>Embryophyta</taxon>
        <taxon>Tracheophyta</taxon>
        <taxon>Spermatophyta</taxon>
        <taxon>Magnoliopsida</taxon>
        <taxon>Liliopsida</taxon>
        <taxon>Zingiberales</taxon>
        <taxon>Musaceae</taxon>
        <taxon>Ensete</taxon>
    </lineage>
</organism>
<evidence type="ECO:0000313" key="2">
    <source>
        <dbReference type="EMBL" id="RRT67752.1"/>
    </source>
</evidence>
<gene>
    <name evidence="2" type="ORF">B296_00028009</name>
</gene>
<proteinExistence type="predicted"/>
<accession>A0A426ZUW9</accession>
<sequence length="149" mass="16579">MAGTRTGTKSRRRVDVMGHGWHECMRRRWRAGEVSFPAKAGEAARIKRAKTSSILPPKVLPRDSRAAGTSSQRHVRIPTTLGADLSSRTRGPFPPTRALTLRRDDRGRASAHGPEPAVLAQQTRRQTASTGQAQEFFPYHFGARRRAKK</sequence>
<dbReference type="EMBL" id="AMZH03004924">
    <property type="protein sequence ID" value="RRT67752.1"/>
    <property type="molecule type" value="Genomic_DNA"/>
</dbReference>
<dbReference type="Proteomes" id="UP000287651">
    <property type="component" value="Unassembled WGS sequence"/>
</dbReference>